<dbReference type="Gene3D" id="3.10.129.10">
    <property type="entry name" value="Hotdog Thioesterase"/>
    <property type="match status" value="1"/>
</dbReference>
<dbReference type="EMBL" id="LPZR01000157">
    <property type="protein sequence ID" value="KYO52326.1"/>
    <property type="molecule type" value="Genomic_DNA"/>
</dbReference>
<protein>
    <submittedName>
        <fullName evidence="1">Dehydratase</fullName>
    </submittedName>
</protein>
<dbReference type="CDD" id="cd03451">
    <property type="entry name" value="FkbR2"/>
    <property type="match status" value="1"/>
</dbReference>
<dbReference type="OMA" id="IYEHRPG"/>
<dbReference type="GeneID" id="97239621"/>
<dbReference type="SUPFAM" id="SSF54637">
    <property type="entry name" value="Thioesterase/thiol ester dehydrase-isomerase"/>
    <property type="match status" value="1"/>
</dbReference>
<gene>
    <name evidence="1" type="ORF">AUP44_00835</name>
</gene>
<dbReference type="Pfam" id="PF19315">
    <property type="entry name" value="MC_hydratase"/>
    <property type="match status" value="1"/>
</dbReference>
<dbReference type="InterPro" id="IPR048274">
    <property type="entry name" value="MC_hydratase"/>
</dbReference>
<sequence length="172" mass="19607">MVQTHVAVGENRYRESFGRYFEDFSVGDIYEHRPKRTITQNDNIWFTLLTMNTHPMHFDEEFAKHSEFGQCIVCSPFTVALLVGMSVTDVSQKAIANLGWKEIKLTHPVFAGDTLEAESEVLDKRESKSRPNAGIVTVRTRGMNQHGKVVCEFDRTMLIAKKGYDVEEKAGY</sequence>
<dbReference type="PANTHER" id="PTHR43664:SF1">
    <property type="entry name" value="BETA-METHYLMALYL-COA DEHYDRATASE"/>
    <property type="match status" value="1"/>
</dbReference>
<organism evidence="1 2">
    <name type="scientific">Tistrella mobilis</name>
    <dbReference type="NCBI Taxonomy" id="171437"/>
    <lineage>
        <taxon>Bacteria</taxon>
        <taxon>Pseudomonadati</taxon>
        <taxon>Pseudomonadota</taxon>
        <taxon>Alphaproteobacteria</taxon>
        <taxon>Geminicoccales</taxon>
        <taxon>Geminicoccaceae</taxon>
        <taxon>Tistrella</taxon>
    </lineage>
</organism>
<dbReference type="OrthoDB" id="9796589at2"/>
<dbReference type="PANTHER" id="PTHR43664">
    <property type="entry name" value="MONOAMINE OXIDASE-RELATED"/>
    <property type="match status" value="1"/>
</dbReference>
<dbReference type="Proteomes" id="UP000075787">
    <property type="component" value="Unassembled WGS sequence"/>
</dbReference>
<evidence type="ECO:0000313" key="2">
    <source>
        <dbReference type="Proteomes" id="UP000075787"/>
    </source>
</evidence>
<name>A0A162KWP3_9PROT</name>
<comment type="caution">
    <text evidence="1">The sequence shown here is derived from an EMBL/GenBank/DDBJ whole genome shotgun (WGS) entry which is preliminary data.</text>
</comment>
<dbReference type="GO" id="GO:0016829">
    <property type="term" value="F:lyase activity"/>
    <property type="evidence" value="ECO:0007669"/>
    <property type="project" value="InterPro"/>
</dbReference>
<accession>A0A162KWP3</accession>
<dbReference type="RefSeq" id="WP_014753148.1">
    <property type="nucleotide sequence ID" value="NZ_CP121011.1"/>
</dbReference>
<reference evidence="1 2" key="1">
    <citation type="submission" date="2015-12" db="EMBL/GenBank/DDBJ databases">
        <title>Genome sequence of Tistrella mobilis MCCC 1A02139.</title>
        <authorList>
            <person name="Lu L."/>
            <person name="Lai Q."/>
            <person name="Shao Z."/>
            <person name="Qian P."/>
        </authorList>
    </citation>
    <scope>NUCLEOTIDE SEQUENCE [LARGE SCALE GENOMIC DNA]</scope>
    <source>
        <strain evidence="1 2">MCCC 1A02139</strain>
    </source>
</reference>
<dbReference type="InterPro" id="IPR029069">
    <property type="entry name" value="HotDog_dom_sf"/>
</dbReference>
<dbReference type="AlphaFoldDB" id="A0A162KWP3"/>
<dbReference type="InterPro" id="IPR052342">
    <property type="entry name" value="MCH/BMMD"/>
</dbReference>
<evidence type="ECO:0000313" key="1">
    <source>
        <dbReference type="EMBL" id="KYO52326.1"/>
    </source>
</evidence>
<proteinExistence type="predicted"/>